<protein>
    <recommendedName>
        <fullName evidence="5">Membrane-associated oxidoreductase</fullName>
    </recommendedName>
</protein>
<evidence type="ECO:0008006" key="5">
    <source>
        <dbReference type="Google" id="ProtNLM"/>
    </source>
</evidence>
<feature type="compositionally biased region" description="Acidic residues" evidence="1">
    <location>
        <begin position="411"/>
        <end position="422"/>
    </location>
</feature>
<feature type="transmembrane region" description="Helical" evidence="2">
    <location>
        <begin position="736"/>
        <end position="755"/>
    </location>
</feature>
<gene>
    <name evidence="3" type="ORF">CNX65_34850</name>
</gene>
<name>A0A290ZFU9_9PSEU</name>
<feature type="region of interest" description="Disordered" evidence="1">
    <location>
        <begin position="377"/>
        <end position="422"/>
    </location>
</feature>
<evidence type="ECO:0000313" key="4">
    <source>
        <dbReference type="Proteomes" id="UP000218505"/>
    </source>
</evidence>
<reference evidence="3" key="1">
    <citation type="submission" date="2017-09" db="EMBL/GenBank/DDBJ databases">
        <title>Complete Genome Sequence of ansamitocin-producing Bacterium Actinosynnema pretiosum X47.</title>
        <authorList>
            <person name="Cao G."/>
            <person name="Zong G."/>
            <person name="Zhong C."/>
            <person name="Fu J."/>
        </authorList>
    </citation>
    <scope>NUCLEOTIDE SEQUENCE [LARGE SCALE GENOMIC DNA]</scope>
    <source>
        <strain evidence="3">X47</strain>
    </source>
</reference>
<evidence type="ECO:0000313" key="3">
    <source>
        <dbReference type="EMBL" id="ATE57853.1"/>
    </source>
</evidence>
<feature type="transmembrane region" description="Helical" evidence="2">
    <location>
        <begin position="799"/>
        <end position="823"/>
    </location>
</feature>
<sequence>MAAAFAGGTRLRFGARTPQRERTVRGAFLAALLGGTATTRPATTRAAVAETAPEERPRLRSTPARFIPATFASARTAPPGPPALRLINAHVVGLFGLEGARIEHVVDLLDCTFEQPPDLRMARLVGLRMRGCKVPGLRARNVRVRSDLVLEAGFTSDGVVDLTDATVDGTFRLAGAVLRGGAHALLAARIRVSGSLMAVALRARGEVRLRGADFGGSVHLGGARLINPGHNALEASGVRVAGSLFCDAEGGRFTAEGRVLLDGARVGGNVVLSGARLRASTVERPVLVIPRGTADEAAALVADRIRVDGNVELDDGFTSTGTVRLPNAEIGGYLRLSGARIGQKALVERAVRARAGKAGAGGAGKDDVDVPARAAAELAGPAAGPARVGEDQAGEARADHDRPERRGSAEAGDEPEPGAEDDGLLHIPVALHADGVQVRGDLDARGAAHGAFTGPSARESALLAYGQVRLVDARVRGSASLSGARLVGPGIDVLFADRFKVGGTLFLRDLRAQGSLRLQNAEIGSTLDCSGAVLRDPRRRDDGTAKPSLDARVATVGKDLLCSGGFTAEGGVRLLLAEVGKTATFAGALLGHDPGGTALGARGMTAQQLVLRLDAEQAPRGRVVLTGTRAASVVDGPGLWAAGGGVAVEDFTFGSIASSPDVDVRTRLRWLREVQPDFAPGPYEQLATVYREGGDEELAQVVLVEKQHRRYSELGLAHRAWGFLQRWTVGYGYRPWLAITWLTAFWLFGALWFQWHEMLKLNDDESPVWNPWLLAADLLLPIIDLGQDNRWQFTGVSQWIASALIAVGWILASTAAAGAARVLKRV</sequence>
<keyword evidence="2" id="KW-0812">Transmembrane</keyword>
<feature type="transmembrane region" description="Helical" evidence="2">
    <location>
        <begin position="767"/>
        <end position="787"/>
    </location>
</feature>
<dbReference type="KEGG" id="apre:CNX65_34850"/>
<dbReference type="Proteomes" id="UP000218505">
    <property type="component" value="Chromosome"/>
</dbReference>
<feature type="compositionally biased region" description="Basic and acidic residues" evidence="1">
    <location>
        <begin position="388"/>
        <end position="408"/>
    </location>
</feature>
<keyword evidence="2" id="KW-0472">Membrane</keyword>
<feature type="compositionally biased region" description="Low complexity" evidence="1">
    <location>
        <begin position="377"/>
        <end position="387"/>
    </location>
</feature>
<dbReference type="AlphaFoldDB" id="A0A290ZFU9"/>
<evidence type="ECO:0000256" key="2">
    <source>
        <dbReference type="SAM" id="Phobius"/>
    </source>
</evidence>
<accession>A0A290ZFU9</accession>
<keyword evidence="2" id="KW-1133">Transmembrane helix</keyword>
<dbReference type="EMBL" id="CP023445">
    <property type="protein sequence ID" value="ATE57853.1"/>
    <property type="molecule type" value="Genomic_DNA"/>
</dbReference>
<proteinExistence type="predicted"/>
<keyword evidence="4" id="KW-1185">Reference proteome</keyword>
<organism evidence="3 4">
    <name type="scientific">Actinosynnema pretiosum</name>
    <dbReference type="NCBI Taxonomy" id="42197"/>
    <lineage>
        <taxon>Bacteria</taxon>
        <taxon>Bacillati</taxon>
        <taxon>Actinomycetota</taxon>
        <taxon>Actinomycetes</taxon>
        <taxon>Pseudonocardiales</taxon>
        <taxon>Pseudonocardiaceae</taxon>
        <taxon>Actinosynnema</taxon>
    </lineage>
</organism>
<evidence type="ECO:0000256" key="1">
    <source>
        <dbReference type="SAM" id="MobiDB-lite"/>
    </source>
</evidence>